<protein>
    <submittedName>
        <fullName evidence="2">Acyl carrier protein</fullName>
    </submittedName>
</protein>
<name>A0A151B3C9_9CLOT</name>
<evidence type="ECO:0000313" key="3">
    <source>
        <dbReference type="Proteomes" id="UP000075531"/>
    </source>
</evidence>
<keyword evidence="3" id="KW-1185">Reference proteome</keyword>
<dbReference type="Pfam" id="PF00550">
    <property type="entry name" value="PP-binding"/>
    <property type="match status" value="1"/>
</dbReference>
<organism evidence="2 3">
    <name type="scientific">Clostridium tepidiprofundi DSM 19306</name>
    <dbReference type="NCBI Taxonomy" id="1121338"/>
    <lineage>
        <taxon>Bacteria</taxon>
        <taxon>Bacillati</taxon>
        <taxon>Bacillota</taxon>
        <taxon>Clostridia</taxon>
        <taxon>Eubacteriales</taxon>
        <taxon>Clostridiaceae</taxon>
        <taxon>Clostridium</taxon>
    </lineage>
</organism>
<evidence type="ECO:0000313" key="2">
    <source>
        <dbReference type="EMBL" id="KYH34439.1"/>
    </source>
</evidence>
<dbReference type="InterPro" id="IPR036736">
    <property type="entry name" value="ACP-like_sf"/>
</dbReference>
<proteinExistence type="predicted"/>
<dbReference type="AlphaFoldDB" id="A0A151B3C9"/>
<feature type="domain" description="Carrier" evidence="1">
    <location>
        <begin position="1"/>
        <end position="79"/>
    </location>
</feature>
<dbReference type="SUPFAM" id="SSF47336">
    <property type="entry name" value="ACP-like"/>
    <property type="match status" value="1"/>
</dbReference>
<dbReference type="PATRIC" id="fig|1121338.3.peg.1635"/>
<dbReference type="Proteomes" id="UP000075531">
    <property type="component" value="Unassembled WGS sequence"/>
</dbReference>
<sequence>MNFEQVIKEVNEIFIDVLDNDEIELKYETTADDVEDWDSLTHIELIVEIEKHFNIKFTLVEVQNFKNVGEMCEAIVKKTN</sequence>
<dbReference type="OrthoDB" id="5326335at2"/>
<gene>
    <name evidence="2" type="primary">acpP_4</name>
    <name evidence="2" type="ORF">CLTEP_15910</name>
</gene>
<reference evidence="2 3" key="1">
    <citation type="submission" date="2016-02" db="EMBL/GenBank/DDBJ databases">
        <title>Genome sequence of Clostridium tepidiprofundi DSM 19306.</title>
        <authorList>
            <person name="Poehlein A."/>
            <person name="Daniel R."/>
        </authorList>
    </citation>
    <scope>NUCLEOTIDE SEQUENCE [LARGE SCALE GENOMIC DNA]</scope>
    <source>
        <strain evidence="2 3">DSM 19306</strain>
    </source>
</reference>
<dbReference type="Gene3D" id="1.10.1200.10">
    <property type="entry name" value="ACP-like"/>
    <property type="match status" value="1"/>
</dbReference>
<dbReference type="STRING" id="1121338.CLTEP_15910"/>
<dbReference type="PROSITE" id="PS50075">
    <property type="entry name" value="CARRIER"/>
    <property type="match status" value="1"/>
</dbReference>
<dbReference type="InterPro" id="IPR009081">
    <property type="entry name" value="PP-bd_ACP"/>
</dbReference>
<dbReference type="RefSeq" id="WP_066825069.1">
    <property type="nucleotide sequence ID" value="NZ_LTBA01000016.1"/>
</dbReference>
<dbReference type="EMBL" id="LTBA01000016">
    <property type="protein sequence ID" value="KYH34439.1"/>
    <property type="molecule type" value="Genomic_DNA"/>
</dbReference>
<comment type="caution">
    <text evidence="2">The sequence shown here is derived from an EMBL/GenBank/DDBJ whole genome shotgun (WGS) entry which is preliminary data.</text>
</comment>
<evidence type="ECO:0000259" key="1">
    <source>
        <dbReference type="PROSITE" id="PS50075"/>
    </source>
</evidence>
<accession>A0A151B3C9</accession>